<evidence type="ECO:0000313" key="9">
    <source>
        <dbReference type="Proteomes" id="UP000050973"/>
    </source>
</evidence>
<feature type="transmembrane region" description="Helical" evidence="6">
    <location>
        <begin position="9"/>
        <end position="27"/>
    </location>
</feature>
<evidence type="ECO:0000256" key="5">
    <source>
        <dbReference type="ARBA" id="ARBA00023136"/>
    </source>
</evidence>
<keyword evidence="4 6" id="KW-1133">Transmembrane helix</keyword>
<keyword evidence="5 6" id="KW-0472">Membrane</keyword>
<comment type="similarity">
    <text evidence="6">Belongs to the TVP38/TMEM64 family.</text>
</comment>
<dbReference type="PANTHER" id="PTHR12677">
    <property type="entry name" value="GOLGI APPARATUS MEMBRANE PROTEIN TVP38-RELATED"/>
    <property type="match status" value="1"/>
</dbReference>
<dbReference type="Proteomes" id="UP000050973">
    <property type="component" value="Unassembled WGS sequence"/>
</dbReference>
<feature type="transmembrane region" description="Helical" evidence="6">
    <location>
        <begin position="138"/>
        <end position="157"/>
    </location>
</feature>
<dbReference type="Pfam" id="PF09335">
    <property type="entry name" value="VTT_dom"/>
    <property type="match status" value="1"/>
</dbReference>
<feature type="transmembrane region" description="Helical" evidence="6">
    <location>
        <begin position="199"/>
        <end position="216"/>
    </location>
</feature>
<evidence type="ECO:0000256" key="2">
    <source>
        <dbReference type="ARBA" id="ARBA00022475"/>
    </source>
</evidence>
<evidence type="ECO:0000259" key="7">
    <source>
        <dbReference type="Pfam" id="PF09335"/>
    </source>
</evidence>
<protein>
    <recommendedName>
        <fullName evidence="6">TVP38/TMEM64 family membrane protein</fullName>
    </recommendedName>
</protein>
<reference evidence="8 9" key="1">
    <citation type="journal article" date="2015" name="Genome Announc.">
        <title>Expanding the biotechnology potential of lactobacilli through comparative genomics of 213 strains and associated genera.</title>
        <authorList>
            <person name="Sun Z."/>
            <person name="Harris H.M."/>
            <person name="McCann A."/>
            <person name="Guo C."/>
            <person name="Argimon S."/>
            <person name="Zhang W."/>
            <person name="Yang X."/>
            <person name="Jeffery I.B."/>
            <person name="Cooney J.C."/>
            <person name="Kagawa T.F."/>
            <person name="Liu W."/>
            <person name="Song Y."/>
            <person name="Salvetti E."/>
            <person name="Wrobel A."/>
            <person name="Rasinkangas P."/>
            <person name="Parkhill J."/>
            <person name="Rea M.C."/>
            <person name="O'Sullivan O."/>
            <person name="Ritari J."/>
            <person name="Douillard F.P."/>
            <person name="Paul Ross R."/>
            <person name="Yang R."/>
            <person name="Briner A.E."/>
            <person name="Felis G.E."/>
            <person name="de Vos W.M."/>
            <person name="Barrangou R."/>
            <person name="Klaenhammer T.R."/>
            <person name="Caufield P.W."/>
            <person name="Cui Y."/>
            <person name="Zhang H."/>
            <person name="O'Toole P.W."/>
        </authorList>
    </citation>
    <scope>NUCLEOTIDE SEQUENCE [LARGE SCALE GENOMIC DNA]</scope>
    <source>
        <strain evidence="8 9">DSM 4864</strain>
    </source>
</reference>
<comment type="subcellular location">
    <subcellularLocation>
        <location evidence="1 6">Cell membrane</location>
        <topology evidence="1 6">Multi-pass membrane protein</topology>
    </subcellularLocation>
</comment>
<organism evidence="8 9">
    <name type="scientific">Limosilactobacillus oris DSM 4864</name>
    <dbReference type="NCBI Taxonomy" id="1423779"/>
    <lineage>
        <taxon>Bacteria</taxon>
        <taxon>Bacillati</taxon>
        <taxon>Bacillota</taxon>
        <taxon>Bacilli</taxon>
        <taxon>Lactobacillales</taxon>
        <taxon>Lactobacillaceae</taxon>
        <taxon>Limosilactobacillus</taxon>
    </lineage>
</organism>
<keyword evidence="3 6" id="KW-0812">Transmembrane</keyword>
<dbReference type="AlphaFoldDB" id="A0A0R1WHS3"/>
<evidence type="ECO:0000256" key="6">
    <source>
        <dbReference type="RuleBase" id="RU366058"/>
    </source>
</evidence>
<evidence type="ECO:0000313" key="8">
    <source>
        <dbReference type="EMBL" id="KRM16997.1"/>
    </source>
</evidence>
<dbReference type="RefSeq" id="WP_056983779.1">
    <property type="nucleotide sequence ID" value="NZ_AZGE01000001.1"/>
</dbReference>
<comment type="caution">
    <text evidence="8">The sequence shown here is derived from an EMBL/GenBank/DDBJ whole genome shotgun (WGS) entry which is preliminary data.</text>
</comment>
<gene>
    <name evidence="8" type="ORF">FC49_GL000158</name>
</gene>
<dbReference type="GO" id="GO:0005886">
    <property type="term" value="C:plasma membrane"/>
    <property type="evidence" value="ECO:0007669"/>
    <property type="project" value="UniProtKB-SubCell"/>
</dbReference>
<evidence type="ECO:0000256" key="3">
    <source>
        <dbReference type="ARBA" id="ARBA00022692"/>
    </source>
</evidence>
<dbReference type="PATRIC" id="fig|1423779.3.peg.161"/>
<feature type="transmembrane region" description="Helical" evidence="6">
    <location>
        <begin position="80"/>
        <end position="101"/>
    </location>
</feature>
<keyword evidence="2 6" id="KW-1003">Cell membrane</keyword>
<accession>A0A0R1WHS3</accession>
<dbReference type="PANTHER" id="PTHR12677:SF59">
    <property type="entry name" value="GOLGI APPARATUS MEMBRANE PROTEIN TVP38-RELATED"/>
    <property type="match status" value="1"/>
</dbReference>
<dbReference type="InterPro" id="IPR032816">
    <property type="entry name" value="VTT_dom"/>
</dbReference>
<evidence type="ECO:0000256" key="4">
    <source>
        <dbReference type="ARBA" id="ARBA00022989"/>
    </source>
</evidence>
<name>A0A0R1WHS3_9LACO</name>
<feature type="transmembrane region" description="Helical" evidence="6">
    <location>
        <begin position="169"/>
        <end position="187"/>
    </location>
</feature>
<proteinExistence type="inferred from homology"/>
<dbReference type="EMBL" id="AZGE01000001">
    <property type="protein sequence ID" value="KRM16997.1"/>
    <property type="molecule type" value="Genomic_DNA"/>
</dbReference>
<feature type="domain" description="VTT" evidence="7">
    <location>
        <begin position="79"/>
        <end position="189"/>
    </location>
</feature>
<sequence>MMKRKLNKALLILGGIIISAILIYFIYRDYQPEINLLLHMNDHNRIVLMHLIRSHGIKDMLLLLALIATFNAIPGMSNSLICILAGLCYGPVVGFLINWLGNILGNCGVMSIIREVDLSKRTRKSKLLAALMHQKHPLIGLTIGFMVPVIPSILVNYAGAQLNINRFRYLAMVTVGMAPTSFIYAFGGDALFQGNSHKLIGAAVAIVVVIAMYVLIKKLIKHDRAAKQPAA</sequence>
<feature type="transmembrane region" description="Helical" evidence="6">
    <location>
        <begin position="47"/>
        <end position="68"/>
    </location>
</feature>
<dbReference type="InterPro" id="IPR015414">
    <property type="entry name" value="TMEM64"/>
</dbReference>
<evidence type="ECO:0000256" key="1">
    <source>
        <dbReference type="ARBA" id="ARBA00004651"/>
    </source>
</evidence>